<sequence>MHPAPSQSSTYAAPVLPSLKMPPRRPGHPRRQSQNQSHNNVPPTLKRSSSPFADAFNNQSQSEPLIQTHKRASTTQTQLKVKNSHRDNSTFVAPLLAANPVKASLVRTSATVVRTDSDIFDAEPDDFDTTFTVKMEDDQEDTEEVWDLEDAVDVKLDVEDAFNHFAADDHLEQHQQEYFDLDGDEENCQEELDVAQTENPTDSDEILYEDDEDEIVSAEPSQEQEPDSAVAMGQESNNTEIVHSEGDEDFAEYDQKVSPSKEPTPTPPPPLIQQTELKNGHTFFRASDGQALTHDLMLQSHESDSMIDINGKIQEFTLQLIQKLSDIASELQLPLFSLLHTPQNLLNLLFDRLFQSFQREVTSILVEAKQRASESLDSVTKKRCDAQQNARQLMMSGGVVGMMGLMSARPSVDFNHLNESESCVEDPERRMEETVEYPNEDSDVVESKVEDNDMTLEIEMEDLTH</sequence>
<feature type="region of interest" description="Disordered" evidence="1">
    <location>
        <begin position="1"/>
        <end position="86"/>
    </location>
</feature>
<feature type="region of interest" description="Disordered" evidence="1">
    <location>
        <begin position="249"/>
        <end position="269"/>
    </location>
</feature>
<accession>A0A1Y2BSS8</accession>
<dbReference type="OrthoDB" id="10503826at2759"/>
<comment type="caution">
    <text evidence="2">The sequence shown here is derived from an EMBL/GenBank/DDBJ whole genome shotgun (WGS) entry which is preliminary data.</text>
</comment>
<organism evidence="2 3">
    <name type="scientific">Rhizoclosmatium globosum</name>
    <dbReference type="NCBI Taxonomy" id="329046"/>
    <lineage>
        <taxon>Eukaryota</taxon>
        <taxon>Fungi</taxon>
        <taxon>Fungi incertae sedis</taxon>
        <taxon>Chytridiomycota</taxon>
        <taxon>Chytridiomycota incertae sedis</taxon>
        <taxon>Chytridiomycetes</taxon>
        <taxon>Chytridiales</taxon>
        <taxon>Chytriomycetaceae</taxon>
        <taxon>Rhizoclosmatium</taxon>
    </lineage>
</organism>
<feature type="region of interest" description="Disordered" evidence="1">
    <location>
        <begin position="420"/>
        <end position="445"/>
    </location>
</feature>
<feature type="compositionally biased region" description="Polar residues" evidence="1">
    <location>
        <begin position="1"/>
        <end position="11"/>
    </location>
</feature>
<feature type="compositionally biased region" description="Acidic residues" evidence="1">
    <location>
        <begin position="434"/>
        <end position="444"/>
    </location>
</feature>
<evidence type="ECO:0000313" key="3">
    <source>
        <dbReference type="Proteomes" id="UP000193642"/>
    </source>
</evidence>
<feature type="compositionally biased region" description="Polar residues" evidence="1">
    <location>
        <begin position="32"/>
        <end position="65"/>
    </location>
</feature>
<name>A0A1Y2BSS8_9FUNG</name>
<evidence type="ECO:0000256" key="1">
    <source>
        <dbReference type="SAM" id="MobiDB-lite"/>
    </source>
</evidence>
<dbReference type="Proteomes" id="UP000193642">
    <property type="component" value="Unassembled WGS sequence"/>
</dbReference>
<reference evidence="2 3" key="1">
    <citation type="submission" date="2016-07" db="EMBL/GenBank/DDBJ databases">
        <title>Pervasive Adenine N6-methylation of Active Genes in Fungi.</title>
        <authorList>
            <consortium name="DOE Joint Genome Institute"/>
            <person name="Mondo S.J."/>
            <person name="Dannebaum R.O."/>
            <person name="Kuo R.C."/>
            <person name="Labutti K."/>
            <person name="Haridas S."/>
            <person name="Kuo A."/>
            <person name="Salamov A."/>
            <person name="Ahrendt S.R."/>
            <person name="Lipzen A."/>
            <person name="Sullivan W."/>
            <person name="Andreopoulos W.B."/>
            <person name="Clum A."/>
            <person name="Lindquist E."/>
            <person name="Daum C."/>
            <person name="Ramamoorthy G.K."/>
            <person name="Gryganskyi A."/>
            <person name="Culley D."/>
            <person name="Magnuson J.K."/>
            <person name="James T.Y."/>
            <person name="O'Malley M.A."/>
            <person name="Stajich J.E."/>
            <person name="Spatafora J.W."/>
            <person name="Visel A."/>
            <person name="Grigoriev I.V."/>
        </authorList>
    </citation>
    <scope>NUCLEOTIDE SEQUENCE [LARGE SCALE GENOMIC DNA]</scope>
    <source>
        <strain evidence="2 3">JEL800</strain>
    </source>
</reference>
<evidence type="ECO:0000313" key="2">
    <source>
        <dbReference type="EMBL" id="ORY37810.1"/>
    </source>
</evidence>
<proteinExistence type="predicted"/>
<protein>
    <submittedName>
        <fullName evidence="2">Uncharacterized protein</fullName>
    </submittedName>
</protein>
<feature type="compositionally biased region" description="Basic residues" evidence="1">
    <location>
        <begin position="22"/>
        <end position="31"/>
    </location>
</feature>
<dbReference type="AlphaFoldDB" id="A0A1Y2BSS8"/>
<keyword evidence="3" id="KW-1185">Reference proteome</keyword>
<dbReference type="EMBL" id="MCGO01000048">
    <property type="protein sequence ID" value="ORY37810.1"/>
    <property type="molecule type" value="Genomic_DNA"/>
</dbReference>
<gene>
    <name evidence="2" type="ORF">BCR33DRAFT_854562</name>
</gene>